<proteinExistence type="predicted"/>
<evidence type="ECO:0000313" key="2">
    <source>
        <dbReference type="EMBL" id="GAA4128041.1"/>
    </source>
</evidence>
<evidence type="ECO:0000256" key="1">
    <source>
        <dbReference type="SAM" id="SignalP"/>
    </source>
</evidence>
<evidence type="ECO:0000313" key="3">
    <source>
        <dbReference type="Proteomes" id="UP001501495"/>
    </source>
</evidence>
<accession>A0ABP7XZ16</accession>
<reference evidence="3" key="1">
    <citation type="journal article" date="2019" name="Int. J. Syst. Evol. Microbiol.">
        <title>The Global Catalogue of Microorganisms (GCM) 10K type strain sequencing project: providing services to taxonomists for standard genome sequencing and annotation.</title>
        <authorList>
            <consortium name="The Broad Institute Genomics Platform"/>
            <consortium name="The Broad Institute Genome Sequencing Center for Infectious Disease"/>
            <person name="Wu L."/>
            <person name="Ma J."/>
        </authorList>
    </citation>
    <scope>NUCLEOTIDE SEQUENCE [LARGE SCALE GENOMIC DNA]</scope>
    <source>
        <strain evidence="3">JCM 16703</strain>
    </source>
</reference>
<name>A0ABP7XZ16_9ACTN</name>
<comment type="caution">
    <text evidence="2">The sequence shown here is derived from an EMBL/GenBank/DDBJ whole genome shotgun (WGS) entry which is preliminary data.</text>
</comment>
<feature type="signal peptide" evidence="1">
    <location>
        <begin position="1"/>
        <end position="23"/>
    </location>
</feature>
<protein>
    <recommendedName>
        <fullName evidence="4">TPM domain-containing protein</fullName>
    </recommendedName>
</protein>
<keyword evidence="3" id="KW-1185">Reference proteome</keyword>
<dbReference type="EMBL" id="BAAAZH010000032">
    <property type="protein sequence ID" value="GAA4128041.1"/>
    <property type="molecule type" value="Genomic_DNA"/>
</dbReference>
<evidence type="ECO:0008006" key="4">
    <source>
        <dbReference type="Google" id="ProtNLM"/>
    </source>
</evidence>
<keyword evidence="1" id="KW-0732">Signal</keyword>
<organism evidence="2 3">
    <name type="scientific">Nocardioides fonticola</name>
    <dbReference type="NCBI Taxonomy" id="450363"/>
    <lineage>
        <taxon>Bacteria</taxon>
        <taxon>Bacillati</taxon>
        <taxon>Actinomycetota</taxon>
        <taxon>Actinomycetes</taxon>
        <taxon>Propionibacteriales</taxon>
        <taxon>Nocardioidaceae</taxon>
        <taxon>Nocardioides</taxon>
    </lineage>
</organism>
<sequence>MVLAVVVFICALCCLVTRPAAPAARRRREQAAARRRLEHIRRDPAEVGPGDVESALAAAGIGPFDVALVMLHAERRMLSPLMLWSLIERFGARVTAIAVVAETSMGELAAHLMRDRTPDAEALAVFAAANGLSAAVCGSAADPGSSVRSTGHGPF</sequence>
<dbReference type="RefSeq" id="WP_344735189.1">
    <property type="nucleotide sequence ID" value="NZ_BAAAZH010000032.1"/>
</dbReference>
<gene>
    <name evidence="2" type="ORF">GCM10022215_39110</name>
</gene>
<feature type="chain" id="PRO_5046649417" description="TPM domain-containing protein" evidence="1">
    <location>
        <begin position="24"/>
        <end position="155"/>
    </location>
</feature>
<dbReference type="Proteomes" id="UP001501495">
    <property type="component" value="Unassembled WGS sequence"/>
</dbReference>